<organism evidence="1 2">
    <name type="scientific">Vibrio chagasii</name>
    <dbReference type="NCBI Taxonomy" id="170679"/>
    <lineage>
        <taxon>Bacteria</taxon>
        <taxon>Pseudomonadati</taxon>
        <taxon>Pseudomonadota</taxon>
        <taxon>Gammaproteobacteria</taxon>
        <taxon>Vibrionales</taxon>
        <taxon>Vibrionaceae</taxon>
        <taxon>Vibrio</taxon>
    </lineage>
</organism>
<dbReference type="EMBL" id="VTXW01000023">
    <property type="protein sequence ID" value="NOH35459.1"/>
    <property type="molecule type" value="Genomic_DNA"/>
</dbReference>
<reference evidence="1 2" key="1">
    <citation type="submission" date="2019-09" db="EMBL/GenBank/DDBJ databases">
        <title>Draft genome sequencing and comparative genomics of hatchery-associated Vibrios.</title>
        <authorList>
            <person name="Kehlet-Delgado H."/>
            <person name="Mueller R.S."/>
        </authorList>
    </citation>
    <scope>NUCLEOTIDE SEQUENCE [LARGE SCALE GENOMIC DNA]</scope>
    <source>
        <strain evidence="1 2">00-90-10</strain>
    </source>
</reference>
<proteinExistence type="predicted"/>
<dbReference type="AlphaFoldDB" id="A0A7Y3YRP6"/>
<name>A0A7Y3YRP6_9VIBR</name>
<accession>A0A7Y3YRP6</accession>
<dbReference type="Proteomes" id="UP000525336">
    <property type="component" value="Unassembled WGS sequence"/>
</dbReference>
<protein>
    <submittedName>
        <fullName evidence="1">Uncharacterized protein</fullName>
    </submittedName>
</protein>
<comment type="caution">
    <text evidence="1">The sequence shown here is derived from an EMBL/GenBank/DDBJ whole genome shotgun (WGS) entry which is preliminary data.</text>
</comment>
<gene>
    <name evidence="1" type="ORF">F0245_19185</name>
</gene>
<evidence type="ECO:0000313" key="1">
    <source>
        <dbReference type="EMBL" id="NOH35459.1"/>
    </source>
</evidence>
<sequence length="133" mass="15293">MSFTIQQVGNDPNQWVSSQLPEQDGVLRDESTLGISIQYYYNGYYLLKNGVIDKSSFVDADVISTNDNYIWIIKEGSSVDMYVSVVSERPENPMYSFEYDTTSDYNQPYWLTFGGDNTKLTESRIASMYFGNY</sequence>
<dbReference type="RefSeq" id="WP_171368857.1">
    <property type="nucleotide sequence ID" value="NZ_VTXW01000023.1"/>
</dbReference>
<evidence type="ECO:0000313" key="2">
    <source>
        <dbReference type="Proteomes" id="UP000525336"/>
    </source>
</evidence>